<evidence type="ECO:0000256" key="2">
    <source>
        <dbReference type="ARBA" id="ARBA00022722"/>
    </source>
</evidence>
<evidence type="ECO:0000256" key="10">
    <source>
        <dbReference type="ARBA" id="ARBA00025769"/>
    </source>
</evidence>
<dbReference type="SUPFAM" id="SSF53098">
    <property type="entry name" value="Ribonuclease H-like"/>
    <property type="match status" value="1"/>
</dbReference>
<protein>
    <recommendedName>
        <fullName evidence="12">GATA-type domain-containing protein</fullName>
    </recommendedName>
</protein>
<dbReference type="Gramene" id="rna-AYBTSS11_LOCUS2365">
    <property type="protein sequence ID" value="CAJ1868788.1"/>
    <property type="gene ID" value="gene-AYBTSS11_LOCUS2365"/>
</dbReference>
<keyword evidence="8" id="KW-0238">DNA-binding</keyword>
<gene>
    <name evidence="13" type="ORF">AYBTSS11_LOCUS2365</name>
</gene>
<sequence length="472" mass="53214">MMDLKEWSSSELKENKKCCADCKTTRTPLWRGGPAGPKAQQHPFLFHFSISPPCGLWAELLIYLFVVDADAVQRLWNQVPEEKELFQEERGGGGVAAADIILCCEETEVEDVGRRGTSGCVFDGLVLWFCFRLNSNHSFTYHIPGSMIFSLLHLPRCRIPRLTNYWGETFHSFSTTCGNNSSIRPIGYRIYGLQGEQRKKWTRPITTNAEGKGNIKSKSIKQKILSETILAGATVGVNKTQLDQFQENQYCDIQQEIAQNKDLSSLVTVIVFDIETTGLSRENERIIEIALRDLQGGENSTFQTLVNPQCKVPNSRIHGITTQMVNKPDVPRMEDLIPILLQYVRSREKPGGHVLLVAHNARCFDVPFIMNELRRHSMKMPPNWLFLDSLALGRELLKSGETELSSTSLAALRDLYGIKVDGSAHRAMVDVNTLSLILPRLTCDLKLTLSDLVKKSFKESDIINSKKKKNLD</sequence>
<dbReference type="PROSITE" id="PS50114">
    <property type="entry name" value="GATA_ZN_FINGER_2"/>
    <property type="match status" value="1"/>
</dbReference>
<dbReference type="InterPro" id="IPR013520">
    <property type="entry name" value="Ribonucl_H"/>
</dbReference>
<evidence type="ECO:0000256" key="6">
    <source>
        <dbReference type="ARBA" id="ARBA00022842"/>
    </source>
</evidence>
<dbReference type="GO" id="GO:0005737">
    <property type="term" value="C:cytoplasm"/>
    <property type="evidence" value="ECO:0007669"/>
    <property type="project" value="TreeGrafter"/>
</dbReference>
<dbReference type="Proteomes" id="UP001189624">
    <property type="component" value="Chromosome 1"/>
</dbReference>
<dbReference type="InterPro" id="IPR013088">
    <property type="entry name" value="Znf_NHR/GATA"/>
</dbReference>
<reference evidence="13" key="1">
    <citation type="submission" date="2023-10" db="EMBL/GenBank/DDBJ databases">
        <authorList>
            <person name="Domelevo Entfellner J.-B."/>
        </authorList>
    </citation>
    <scope>NUCLEOTIDE SEQUENCE</scope>
</reference>
<dbReference type="CDD" id="cd06127">
    <property type="entry name" value="DEDDh"/>
    <property type="match status" value="1"/>
</dbReference>
<proteinExistence type="inferred from homology"/>
<keyword evidence="14" id="KW-1185">Reference proteome</keyword>
<evidence type="ECO:0000256" key="5">
    <source>
        <dbReference type="ARBA" id="ARBA00022839"/>
    </source>
</evidence>
<keyword evidence="4" id="KW-0378">Hydrolase</keyword>
<evidence type="ECO:0000256" key="11">
    <source>
        <dbReference type="PROSITE-ProRule" id="PRU00094"/>
    </source>
</evidence>
<dbReference type="InterPro" id="IPR040393">
    <property type="entry name" value="TREX1/2"/>
</dbReference>
<dbReference type="SMART" id="SM00479">
    <property type="entry name" value="EXOIII"/>
    <property type="match status" value="1"/>
</dbReference>
<dbReference type="Gene3D" id="3.30.50.10">
    <property type="entry name" value="Erythroid Transcription Factor GATA-1, subunit A"/>
    <property type="match status" value="1"/>
</dbReference>
<dbReference type="GO" id="GO:0006308">
    <property type="term" value="P:DNA catabolic process"/>
    <property type="evidence" value="ECO:0007669"/>
    <property type="project" value="TreeGrafter"/>
</dbReference>
<evidence type="ECO:0000256" key="4">
    <source>
        <dbReference type="ARBA" id="ARBA00022801"/>
    </source>
</evidence>
<dbReference type="GO" id="GO:0043565">
    <property type="term" value="F:sequence-specific DNA binding"/>
    <property type="evidence" value="ECO:0007669"/>
    <property type="project" value="InterPro"/>
</dbReference>
<organism evidence="13 14">
    <name type="scientific">Sphenostylis stenocarpa</name>
    <dbReference type="NCBI Taxonomy" id="92480"/>
    <lineage>
        <taxon>Eukaryota</taxon>
        <taxon>Viridiplantae</taxon>
        <taxon>Streptophyta</taxon>
        <taxon>Embryophyta</taxon>
        <taxon>Tracheophyta</taxon>
        <taxon>Spermatophyta</taxon>
        <taxon>Magnoliopsida</taxon>
        <taxon>eudicotyledons</taxon>
        <taxon>Gunneridae</taxon>
        <taxon>Pentapetalae</taxon>
        <taxon>rosids</taxon>
        <taxon>fabids</taxon>
        <taxon>Fabales</taxon>
        <taxon>Fabaceae</taxon>
        <taxon>Papilionoideae</taxon>
        <taxon>50 kb inversion clade</taxon>
        <taxon>NPAAA clade</taxon>
        <taxon>indigoferoid/millettioid clade</taxon>
        <taxon>Phaseoleae</taxon>
        <taxon>Sphenostylis</taxon>
    </lineage>
</organism>
<evidence type="ECO:0000256" key="7">
    <source>
        <dbReference type="ARBA" id="ARBA00023015"/>
    </source>
</evidence>
<dbReference type="Gene3D" id="3.30.420.10">
    <property type="entry name" value="Ribonuclease H-like superfamily/Ribonuclease H"/>
    <property type="match status" value="1"/>
</dbReference>
<keyword evidence="6" id="KW-0460">Magnesium</keyword>
<dbReference type="InterPro" id="IPR000679">
    <property type="entry name" value="Znf_GATA"/>
</dbReference>
<dbReference type="GO" id="GO:0008296">
    <property type="term" value="F:3'-5'-DNA exonuclease activity"/>
    <property type="evidence" value="ECO:0007669"/>
    <property type="project" value="TreeGrafter"/>
</dbReference>
<evidence type="ECO:0000259" key="12">
    <source>
        <dbReference type="PROSITE" id="PS50114"/>
    </source>
</evidence>
<dbReference type="InterPro" id="IPR036397">
    <property type="entry name" value="RNaseH_sf"/>
</dbReference>
<dbReference type="GO" id="GO:0006355">
    <property type="term" value="P:regulation of DNA-templated transcription"/>
    <property type="evidence" value="ECO:0007669"/>
    <property type="project" value="InterPro"/>
</dbReference>
<dbReference type="PANTHER" id="PTHR13058:SF19">
    <property type="entry name" value="LD40940P"/>
    <property type="match status" value="1"/>
</dbReference>
<evidence type="ECO:0000256" key="3">
    <source>
        <dbReference type="ARBA" id="ARBA00022723"/>
    </source>
</evidence>
<dbReference type="InterPro" id="IPR012337">
    <property type="entry name" value="RNaseH-like_sf"/>
</dbReference>
<dbReference type="AlphaFoldDB" id="A0AA86V6P4"/>
<evidence type="ECO:0000256" key="1">
    <source>
        <dbReference type="ARBA" id="ARBA00001946"/>
    </source>
</evidence>
<name>A0AA86V6P4_9FABA</name>
<dbReference type="Pfam" id="PF00929">
    <property type="entry name" value="RNase_T"/>
    <property type="match status" value="1"/>
</dbReference>
<keyword evidence="2" id="KW-0540">Nuclease</keyword>
<dbReference type="FunFam" id="3.30.420.10:FF:000081">
    <property type="entry name" value="Exonuclease DPD1 chloroplastic/mitochondrial"/>
    <property type="match status" value="1"/>
</dbReference>
<keyword evidence="7" id="KW-0805">Transcription regulation</keyword>
<evidence type="ECO:0000256" key="9">
    <source>
        <dbReference type="ARBA" id="ARBA00023163"/>
    </source>
</evidence>
<dbReference type="PANTHER" id="PTHR13058">
    <property type="entry name" value="THREE PRIME REPAIR EXONUCLEASE 1, 2"/>
    <property type="match status" value="1"/>
</dbReference>
<keyword evidence="3" id="KW-0479">Metal-binding</keyword>
<accession>A0AA86V6P4</accession>
<dbReference type="EMBL" id="OY731398">
    <property type="protein sequence ID" value="CAJ1868788.1"/>
    <property type="molecule type" value="Genomic_DNA"/>
</dbReference>
<keyword evidence="5" id="KW-0269">Exonuclease</keyword>
<keyword evidence="9" id="KW-0804">Transcription</keyword>
<comment type="similarity">
    <text evidence="10">Belongs to the exonuclease superfamily. TREX family.</text>
</comment>
<keyword evidence="11" id="KW-0863">Zinc-finger</keyword>
<dbReference type="GO" id="GO:0008270">
    <property type="term" value="F:zinc ion binding"/>
    <property type="evidence" value="ECO:0007669"/>
    <property type="project" value="UniProtKB-KW"/>
</dbReference>
<feature type="domain" description="GATA-type" evidence="12">
    <location>
        <begin position="13"/>
        <end position="36"/>
    </location>
</feature>
<comment type="cofactor">
    <cofactor evidence="1">
        <name>Mg(2+)</name>
        <dbReference type="ChEBI" id="CHEBI:18420"/>
    </cofactor>
</comment>
<evidence type="ECO:0000256" key="8">
    <source>
        <dbReference type="ARBA" id="ARBA00023125"/>
    </source>
</evidence>
<evidence type="ECO:0000313" key="14">
    <source>
        <dbReference type="Proteomes" id="UP001189624"/>
    </source>
</evidence>
<evidence type="ECO:0000313" key="13">
    <source>
        <dbReference type="EMBL" id="CAJ1868788.1"/>
    </source>
</evidence>
<keyword evidence="11" id="KW-0862">Zinc</keyword>